<name>A0A829CZ28_LEPIR</name>
<sequence>MIIIASIRSKKPIYFIKKSRLQGLSFASGIILERLDRLKIETNLLLQPYLKNT</sequence>
<dbReference type="AlphaFoldDB" id="A0A829CZ28"/>
<organism evidence="1 2">
    <name type="scientific">Leptospira interrogans str. 2002000626</name>
    <dbReference type="NCBI Taxonomy" id="996803"/>
    <lineage>
        <taxon>Bacteria</taxon>
        <taxon>Pseudomonadati</taxon>
        <taxon>Spirochaetota</taxon>
        <taxon>Spirochaetia</taxon>
        <taxon>Leptospirales</taxon>
        <taxon>Leptospiraceae</taxon>
        <taxon>Leptospira</taxon>
    </lineage>
</organism>
<comment type="caution">
    <text evidence="1">The sequence shown here is derived from an EMBL/GenBank/DDBJ whole genome shotgun (WGS) entry which is preliminary data.</text>
</comment>
<protein>
    <submittedName>
        <fullName evidence="1">Uncharacterized protein</fullName>
    </submittedName>
</protein>
<dbReference type="EMBL" id="AFJL02000113">
    <property type="protein sequence ID" value="EMY04734.1"/>
    <property type="molecule type" value="Genomic_DNA"/>
</dbReference>
<evidence type="ECO:0000313" key="2">
    <source>
        <dbReference type="Proteomes" id="UP000012329"/>
    </source>
</evidence>
<reference evidence="1 2" key="1">
    <citation type="submission" date="2013-02" db="EMBL/GenBank/DDBJ databases">
        <authorList>
            <person name="Harkins D.M."/>
            <person name="Durkin A.S."/>
            <person name="Brinkac L.M."/>
            <person name="Haft D.H."/>
            <person name="Selengut J.D."/>
            <person name="Sanka R."/>
            <person name="DePew J."/>
            <person name="Purushe J."/>
            <person name="Whelen A.C."/>
            <person name="Vinetz J.M."/>
            <person name="Sutton G.G."/>
            <person name="Nierman W.C."/>
            <person name="Fouts D.E."/>
        </authorList>
    </citation>
    <scope>NUCLEOTIDE SEQUENCE [LARGE SCALE GENOMIC DNA]</scope>
    <source>
        <strain evidence="1 2">2002000626</strain>
    </source>
</reference>
<dbReference type="Proteomes" id="UP000012329">
    <property type="component" value="Unassembled WGS sequence"/>
</dbReference>
<accession>A0A829CZ28</accession>
<proteinExistence type="predicted"/>
<gene>
    <name evidence="1" type="ORF">LEP1GSC029_4256</name>
</gene>
<evidence type="ECO:0000313" key="1">
    <source>
        <dbReference type="EMBL" id="EMY04734.1"/>
    </source>
</evidence>